<dbReference type="Proteomes" id="UP000029889">
    <property type="component" value="Segment"/>
</dbReference>
<dbReference type="RefSeq" id="YP_009102177.1">
    <property type="nucleotide sequence ID" value="NC_025447.1"/>
</dbReference>
<dbReference type="EMBL" id="KM507819">
    <property type="protein sequence ID" value="AIT14480.1"/>
    <property type="molecule type" value="Genomic_DNA"/>
</dbReference>
<gene>
    <name evidence="1" type="primary">590</name>
    <name evidence="1" type="ORF">PBI_121Q_590</name>
</gene>
<sequence length="243" mass="27503">MIDRRIRLRPKAAGANYVYGDFGDSSEPTLLSFLRPTNGLVWTVTPTITEQRSIQYETQSPIHTNSNYNNYKNTTNTVFTIQGEFYANTAAEAMYALACVHFIRSVSLMDFGRQAASANNPELAIAGAPPPILLLSGYGRYTYNDIPVILKSYNFTYPNDVSYIQVPLNSSDSTFNLSDMDSRKFFEQLRSTGYMNPQDEVWVPQKISVMLQLEEQPTSDYMTKTFNLNAFKRGELLRKGGFI</sequence>
<keyword evidence="2" id="KW-1185">Reference proteome</keyword>
<evidence type="ECO:0000313" key="1">
    <source>
        <dbReference type="EMBL" id="AIT14480.1"/>
    </source>
</evidence>
<dbReference type="KEGG" id="vg:22111630"/>
<dbReference type="OrthoDB" id="7926at10239"/>
<protein>
    <submittedName>
        <fullName evidence="1">Structural protein</fullName>
    </submittedName>
</protein>
<proteinExistence type="predicted"/>
<organism evidence="1 2">
    <name type="scientific">Escherichia phage 121Q</name>
    <dbReference type="NCBI Taxonomy" id="1555202"/>
    <lineage>
        <taxon>Viruses</taxon>
        <taxon>Duplodnaviria</taxon>
        <taxon>Heunggongvirae</taxon>
        <taxon>Uroviricota</taxon>
        <taxon>Caudoviricetes</taxon>
        <taxon>Asteriusvirus</taxon>
        <taxon>Asteriusvirus av121Q</taxon>
    </lineage>
</organism>
<reference evidence="1 2" key="1">
    <citation type="submission" date="2014-09" db="EMBL/GenBank/DDBJ databases">
        <authorList>
            <person name="Lapin J.S."/>
            <person name="Pope W.H."/>
            <person name="Hua J."/>
            <person name="Ford M.E."/>
            <person name="Conway J.F."/>
            <person name="Hatfull G.F."/>
            <person name="Hendrix R.W."/>
        </authorList>
    </citation>
    <scope>NUCLEOTIDE SEQUENCE [LARGE SCALE GENOMIC DNA]</scope>
</reference>
<accession>A0A097EYK0</accession>
<dbReference type="GeneID" id="22111630"/>
<name>A0A097EYK0_9CAUD</name>
<evidence type="ECO:0000313" key="2">
    <source>
        <dbReference type="Proteomes" id="UP000029889"/>
    </source>
</evidence>